<name>A0A834ZFL3_TETSI</name>
<gene>
    <name evidence="1" type="ORF">HHK36_008472</name>
</gene>
<dbReference type="Proteomes" id="UP000655225">
    <property type="component" value="Unassembled WGS sequence"/>
</dbReference>
<dbReference type="EMBL" id="JABCRI010000005">
    <property type="protein sequence ID" value="KAF8406385.1"/>
    <property type="molecule type" value="Genomic_DNA"/>
</dbReference>
<reference evidence="1 2" key="1">
    <citation type="submission" date="2020-04" db="EMBL/GenBank/DDBJ databases">
        <title>Plant Genome Project.</title>
        <authorList>
            <person name="Zhang R.-G."/>
        </authorList>
    </citation>
    <scope>NUCLEOTIDE SEQUENCE [LARGE SCALE GENOMIC DNA]</scope>
    <source>
        <strain evidence="1">YNK0</strain>
        <tissue evidence="1">Leaf</tissue>
    </source>
</reference>
<comment type="caution">
    <text evidence="1">The sequence shown here is derived from an EMBL/GenBank/DDBJ whole genome shotgun (WGS) entry which is preliminary data.</text>
</comment>
<evidence type="ECO:0000313" key="1">
    <source>
        <dbReference type="EMBL" id="KAF8406385.1"/>
    </source>
</evidence>
<evidence type="ECO:0000313" key="2">
    <source>
        <dbReference type="Proteomes" id="UP000655225"/>
    </source>
</evidence>
<accession>A0A834ZFL3</accession>
<dbReference type="AlphaFoldDB" id="A0A834ZFL3"/>
<keyword evidence="2" id="KW-1185">Reference proteome</keyword>
<sequence length="128" mass="14645">MVANHSIRRFRGRNWQDITDSATQRPAEHFACVVGQKAGDHCPNLQRDFEVWWHRTYIRPHVEAQGNLLQSDSSTTSKFCLLKSRGHEIITEDEIDRQNSYWTGGAVSGVLFQQVGDLSEFLSTIQKV</sequence>
<organism evidence="1 2">
    <name type="scientific">Tetracentron sinense</name>
    <name type="common">Spur-leaf</name>
    <dbReference type="NCBI Taxonomy" id="13715"/>
    <lineage>
        <taxon>Eukaryota</taxon>
        <taxon>Viridiplantae</taxon>
        <taxon>Streptophyta</taxon>
        <taxon>Embryophyta</taxon>
        <taxon>Tracheophyta</taxon>
        <taxon>Spermatophyta</taxon>
        <taxon>Magnoliopsida</taxon>
        <taxon>Trochodendrales</taxon>
        <taxon>Trochodendraceae</taxon>
        <taxon>Tetracentron</taxon>
    </lineage>
</organism>
<protein>
    <submittedName>
        <fullName evidence="1">Uncharacterized protein</fullName>
    </submittedName>
</protein>
<proteinExistence type="predicted"/>